<dbReference type="GO" id="GO:0005886">
    <property type="term" value="C:plasma membrane"/>
    <property type="evidence" value="ECO:0007669"/>
    <property type="project" value="UniProtKB-SubCell"/>
</dbReference>
<evidence type="ECO:0000259" key="8">
    <source>
        <dbReference type="Pfam" id="PF04239"/>
    </source>
</evidence>
<evidence type="ECO:0000259" key="9">
    <source>
        <dbReference type="Pfam" id="PF20730"/>
    </source>
</evidence>
<accession>A0A5D4NX76</accession>
<dbReference type="InterPro" id="IPR023090">
    <property type="entry name" value="UPF0702_alpha/beta_dom_sf"/>
</dbReference>
<feature type="transmembrane region" description="Helical" evidence="7">
    <location>
        <begin position="43"/>
        <end position="61"/>
    </location>
</feature>
<dbReference type="AlphaFoldDB" id="A0A5D4NX76"/>
<dbReference type="OrthoDB" id="9793799at2"/>
<keyword evidence="6 7" id="KW-0472">Membrane</keyword>
<sequence length="173" mass="19279">MLDTVLFDNWKSLLRAAVMCLLAYPFLIFVLRVFGKRTLTNVNMFDFIITVTYGATLSSILTNDKVSFAEGAVILFMLTLLQMIIAKAAKNSKRFSDIIKASPSFLYNDGEFYEKEMQKQRILIDDLRSKVRKEGMASFENVAAIVLEGDGSLSIIKKEEGSSKAALVGVKGE</sequence>
<evidence type="ECO:0000256" key="3">
    <source>
        <dbReference type="ARBA" id="ARBA00022475"/>
    </source>
</evidence>
<dbReference type="Gene3D" id="3.30.240.20">
    <property type="entry name" value="bsu07140 like domains"/>
    <property type="match status" value="1"/>
</dbReference>
<evidence type="ECO:0000256" key="2">
    <source>
        <dbReference type="ARBA" id="ARBA00006448"/>
    </source>
</evidence>
<dbReference type="Proteomes" id="UP000322267">
    <property type="component" value="Unassembled WGS sequence"/>
</dbReference>
<dbReference type="InterPro" id="IPR007353">
    <property type="entry name" value="DUF421"/>
</dbReference>
<comment type="subcellular location">
    <subcellularLocation>
        <location evidence="1">Cell membrane</location>
        <topology evidence="1">Multi-pass membrane protein</topology>
    </subcellularLocation>
</comment>
<name>A0A5D4NX76_9BACI</name>
<keyword evidence="5 7" id="KW-1133">Transmembrane helix</keyword>
<dbReference type="InterPro" id="IPR048454">
    <property type="entry name" value="YetF_N"/>
</dbReference>
<feature type="transmembrane region" description="Helical" evidence="7">
    <location>
        <begin position="12"/>
        <end position="31"/>
    </location>
</feature>
<keyword evidence="4 7" id="KW-0812">Transmembrane</keyword>
<organism evidence="10 11">
    <name type="scientific">Rossellomorea vietnamensis</name>
    <dbReference type="NCBI Taxonomy" id="218284"/>
    <lineage>
        <taxon>Bacteria</taxon>
        <taxon>Bacillati</taxon>
        <taxon>Bacillota</taxon>
        <taxon>Bacilli</taxon>
        <taxon>Bacillales</taxon>
        <taxon>Bacillaceae</taxon>
        <taxon>Rossellomorea</taxon>
    </lineage>
</organism>
<dbReference type="PANTHER" id="PTHR34582:SF6">
    <property type="entry name" value="UPF0702 TRANSMEMBRANE PROTEIN YCAP"/>
    <property type="match status" value="1"/>
</dbReference>
<evidence type="ECO:0000256" key="4">
    <source>
        <dbReference type="ARBA" id="ARBA00022692"/>
    </source>
</evidence>
<gene>
    <name evidence="10" type="ORF">FZC78_03045</name>
</gene>
<keyword evidence="3" id="KW-1003">Cell membrane</keyword>
<feature type="transmembrane region" description="Helical" evidence="7">
    <location>
        <begin position="67"/>
        <end position="86"/>
    </location>
</feature>
<dbReference type="Pfam" id="PF04239">
    <property type="entry name" value="DUF421"/>
    <property type="match status" value="1"/>
</dbReference>
<proteinExistence type="inferred from homology"/>
<dbReference type="RefSeq" id="WP_148938208.1">
    <property type="nucleotide sequence ID" value="NZ_VTEI01000002.1"/>
</dbReference>
<feature type="domain" description="YetF-like N-terminal transmembrane" evidence="9">
    <location>
        <begin position="21"/>
        <end position="86"/>
    </location>
</feature>
<comment type="caution">
    <text evidence="10">The sequence shown here is derived from an EMBL/GenBank/DDBJ whole genome shotgun (WGS) entry which is preliminary data.</text>
</comment>
<comment type="similarity">
    <text evidence="2">Belongs to the UPF0702 family.</text>
</comment>
<evidence type="ECO:0000256" key="1">
    <source>
        <dbReference type="ARBA" id="ARBA00004651"/>
    </source>
</evidence>
<evidence type="ECO:0000313" key="10">
    <source>
        <dbReference type="EMBL" id="TYS18530.1"/>
    </source>
</evidence>
<protein>
    <submittedName>
        <fullName evidence="10">DUF421 domain-containing protein</fullName>
    </submittedName>
</protein>
<dbReference type="EMBL" id="VTEI01000002">
    <property type="protein sequence ID" value="TYS18530.1"/>
    <property type="molecule type" value="Genomic_DNA"/>
</dbReference>
<dbReference type="Pfam" id="PF20730">
    <property type="entry name" value="YetF_N"/>
    <property type="match status" value="1"/>
</dbReference>
<evidence type="ECO:0000256" key="7">
    <source>
        <dbReference type="SAM" id="Phobius"/>
    </source>
</evidence>
<evidence type="ECO:0000313" key="11">
    <source>
        <dbReference type="Proteomes" id="UP000322267"/>
    </source>
</evidence>
<reference evidence="10 11" key="1">
    <citation type="submission" date="2019-08" db="EMBL/GenBank/DDBJ databases">
        <title>Bacillus genomes from the desert of Cuatro Cienegas, Coahuila.</title>
        <authorList>
            <person name="Olmedo-Alvarez G."/>
        </authorList>
    </citation>
    <scope>NUCLEOTIDE SEQUENCE [LARGE SCALE GENOMIC DNA]</scope>
    <source>
        <strain evidence="10 11">CH34_1T</strain>
    </source>
</reference>
<feature type="domain" description="YetF C-terminal" evidence="8">
    <location>
        <begin position="91"/>
        <end position="165"/>
    </location>
</feature>
<dbReference type="PANTHER" id="PTHR34582">
    <property type="entry name" value="UPF0702 TRANSMEMBRANE PROTEIN YCAP"/>
    <property type="match status" value="1"/>
</dbReference>
<evidence type="ECO:0000256" key="5">
    <source>
        <dbReference type="ARBA" id="ARBA00022989"/>
    </source>
</evidence>
<evidence type="ECO:0000256" key="6">
    <source>
        <dbReference type="ARBA" id="ARBA00023136"/>
    </source>
</evidence>